<dbReference type="AlphaFoldDB" id="A0ABC8SQR1"/>
<sequence length="83" mass="9325">MIELHTVKSCEFLGLVSWPLEEWIYGMWTLNLDSVEVRIEGVSAEASSTILANLAIDNLDNLADLEIFRKPVDYLRQTPGSVS</sequence>
<evidence type="ECO:0000313" key="1">
    <source>
        <dbReference type="EMBL" id="CAK9159220.1"/>
    </source>
</evidence>
<reference evidence="1 2" key="1">
    <citation type="submission" date="2024-02" db="EMBL/GenBank/DDBJ databases">
        <authorList>
            <person name="Vignale AGUSTIN F."/>
            <person name="Sosa J E."/>
            <person name="Modenutti C."/>
        </authorList>
    </citation>
    <scope>NUCLEOTIDE SEQUENCE [LARGE SCALE GENOMIC DNA]</scope>
</reference>
<protein>
    <submittedName>
        <fullName evidence="1">Uncharacterized protein</fullName>
    </submittedName>
</protein>
<evidence type="ECO:0000313" key="2">
    <source>
        <dbReference type="Proteomes" id="UP001642360"/>
    </source>
</evidence>
<accession>A0ABC8SQR1</accession>
<keyword evidence="2" id="KW-1185">Reference proteome</keyword>
<dbReference type="EMBL" id="CAUOFW020003325">
    <property type="protein sequence ID" value="CAK9159220.1"/>
    <property type="molecule type" value="Genomic_DNA"/>
</dbReference>
<comment type="caution">
    <text evidence="1">The sequence shown here is derived from an EMBL/GenBank/DDBJ whole genome shotgun (WGS) entry which is preliminary data.</text>
</comment>
<organism evidence="1 2">
    <name type="scientific">Ilex paraguariensis</name>
    <name type="common">yerba mate</name>
    <dbReference type="NCBI Taxonomy" id="185542"/>
    <lineage>
        <taxon>Eukaryota</taxon>
        <taxon>Viridiplantae</taxon>
        <taxon>Streptophyta</taxon>
        <taxon>Embryophyta</taxon>
        <taxon>Tracheophyta</taxon>
        <taxon>Spermatophyta</taxon>
        <taxon>Magnoliopsida</taxon>
        <taxon>eudicotyledons</taxon>
        <taxon>Gunneridae</taxon>
        <taxon>Pentapetalae</taxon>
        <taxon>asterids</taxon>
        <taxon>campanulids</taxon>
        <taxon>Aquifoliales</taxon>
        <taxon>Aquifoliaceae</taxon>
        <taxon>Ilex</taxon>
    </lineage>
</organism>
<dbReference type="Proteomes" id="UP001642360">
    <property type="component" value="Unassembled WGS sequence"/>
</dbReference>
<gene>
    <name evidence="1" type="ORF">ILEXP_LOCUS27919</name>
</gene>
<proteinExistence type="predicted"/>
<name>A0ABC8SQR1_9AQUA</name>